<evidence type="ECO:0000313" key="11">
    <source>
        <dbReference type="EMBL" id="ABF80171.1"/>
    </source>
</evidence>
<evidence type="ECO:0000313" key="8">
    <source>
        <dbReference type="EMBL" id="ABF75310.1"/>
    </source>
</evidence>
<dbReference type="EMBL" id="CP000378">
    <property type="protein sequence ID" value="ABF76111.1"/>
    <property type="molecule type" value="Genomic_DNA"/>
</dbReference>
<organism evidence="8">
    <name type="scientific">Burkholderia orbicola (strain AU 1054)</name>
    <dbReference type="NCBI Taxonomy" id="331271"/>
    <lineage>
        <taxon>Bacteria</taxon>
        <taxon>Pseudomonadati</taxon>
        <taxon>Pseudomonadota</taxon>
        <taxon>Betaproteobacteria</taxon>
        <taxon>Burkholderiales</taxon>
        <taxon>Burkholderiaceae</taxon>
        <taxon>Burkholderia</taxon>
        <taxon>Burkholderia cepacia complex</taxon>
        <taxon>Burkholderia orbicola</taxon>
    </lineage>
</organism>
<dbReference type="HOGENOM" id="CLU_036805_2_0_4"/>
<dbReference type="PANTHER" id="PTHR33217">
    <property type="entry name" value="TRANSPOSASE FOR INSERTION SEQUENCE ELEMENT IS1081"/>
    <property type="match status" value="1"/>
</dbReference>
<keyword evidence="3 6" id="KW-0815">Transposition</keyword>
<keyword evidence="5 6" id="KW-0233">DNA recombination</keyword>
<protein>
    <recommendedName>
        <fullName evidence="6">Mutator family transposase</fullName>
    </recommendedName>
</protein>
<evidence type="ECO:0000256" key="4">
    <source>
        <dbReference type="ARBA" id="ARBA00023125"/>
    </source>
</evidence>
<comment type="function">
    <text evidence="1 6">Required for the transposition of the insertion element.</text>
</comment>
<dbReference type="EMBL" id="CP000378">
    <property type="protein sequence ID" value="ABF75310.1"/>
    <property type="molecule type" value="Genomic_DNA"/>
</dbReference>
<dbReference type="EMBL" id="CP000378">
    <property type="protein sequence ID" value="ABF76108.1"/>
    <property type="molecule type" value="Genomic_DNA"/>
</dbReference>
<evidence type="ECO:0000256" key="5">
    <source>
        <dbReference type="ARBA" id="ARBA00023172"/>
    </source>
</evidence>
<name>A0A0H2XL15_BURO1</name>
<evidence type="ECO:0000313" key="10">
    <source>
        <dbReference type="EMBL" id="ABF76111.1"/>
    </source>
</evidence>
<dbReference type="PROSITE" id="PS01007">
    <property type="entry name" value="TRANSPOSASE_MUTATOR"/>
    <property type="match status" value="1"/>
</dbReference>
<evidence type="ECO:0000256" key="3">
    <source>
        <dbReference type="ARBA" id="ARBA00022578"/>
    </source>
</evidence>
<keyword evidence="6" id="KW-0814">Transposable element</keyword>
<evidence type="ECO:0000256" key="6">
    <source>
        <dbReference type="RuleBase" id="RU365089"/>
    </source>
</evidence>
<accession>A0A0H2XL15</accession>
<dbReference type="GO" id="GO:0006313">
    <property type="term" value="P:DNA transposition"/>
    <property type="evidence" value="ECO:0007669"/>
    <property type="project" value="UniProtKB-UniRule"/>
</dbReference>
<dbReference type="AlphaFoldDB" id="A0A0H2XL15"/>
<proteinExistence type="inferred from homology"/>
<dbReference type="EMBL" id="CP000379">
    <property type="protein sequence ID" value="ABF80171.1"/>
    <property type="molecule type" value="Genomic_DNA"/>
</dbReference>
<sequence length="419" mass="47448">MPRKRKEEVTIEPGKGLNLDPELIKQLVPGTLNRATINEQLAALKKAIFERALGGELTHHLGYEKGDAKPAGRTNHRNGTSRKRITTDDDLLDVEIPRDREGTFDPVLIAKGERRFTGFDDKIIAMYARGMSVREIQGFLLEMYGIEVSPDFISTVTDSVIDEVREWQQRPLEPMYPVVFFDALRVKIRDEGVVRNKAIYLALGVRRDGTRDVLGLWIEQTEGAKFWLRVVNDLKLRGVQDILIAVVDGLKGFPEAINTVFPETTVQTCIVHLIRNSLDFASWKDRKSVAAALKEVYRAPSAEAAAVALDAFDTSPWGAKYPPIAALWRRAWDQVIPFYAFAPDIRKIVYTTNAIESLHMQLRKIIKARGHFPSDEAALKLIWLALRNVVAKWTGSRHDWKSAMTQFALLYPERFNIGV</sequence>
<dbReference type="GO" id="GO:0003677">
    <property type="term" value="F:DNA binding"/>
    <property type="evidence" value="ECO:0007669"/>
    <property type="project" value="UniProtKB-UniRule"/>
</dbReference>
<dbReference type="GO" id="GO:0004803">
    <property type="term" value="F:transposase activity"/>
    <property type="evidence" value="ECO:0007669"/>
    <property type="project" value="UniProtKB-UniRule"/>
</dbReference>
<dbReference type="InterPro" id="IPR001207">
    <property type="entry name" value="Transposase_mutator"/>
</dbReference>
<evidence type="ECO:0000256" key="2">
    <source>
        <dbReference type="ARBA" id="ARBA00010961"/>
    </source>
</evidence>
<comment type="similarity">
    <text evidence="2 6">Belongs to the transposase mutator family.</text>
</comment>
<reference evidence="11" key="2">
    <citation type="submission" date="2006-05" db="EMBL/GenBank/DDBJ databases">
        <title>Complete sequence of chromosome 2 of Burkholderia cenocepacia AU 1054.</title>
        <authorList>
            <consortium name="US DOE Joint Genome Institute"/>
            <person name="Copeland A."/>
            <person name="Lucas S."/>
            <person name="Lapidus A."/>
            <person name="Barry K."/>
            <person name="Detter J.C."/>
            <person name="Glavina del Rio T."/>
            <person name="Hammon N."/>
            <person name="Israni S."/>
            <person name="Dalin E."/>
            <person name="Tice H."/>
            <person name="Pitluck S."/>
            <person name="Chain P."/>
            <person name="Malfatti S."/>
            <person name="Shin M."/>
            <person name="Vergez L."/>
            <person name="Schmutz J."/>
            <person name="Larimer F."/>
            <person name="Land M."/>
            <person name="Hauser L."/>
            <person name="Kyrpides N."/>
            <person name="Lykidis A."/>
            <person name="LiPuma J.J."/>
            <person name="Konstantinidis K."/>
            <person name="Tiedje J.M."/>
            <person name="Richardson P."/>
        </authorList>
    </citation>
    <scope>NUCLEOTIDE SEQUENCE [LARGE SCALE GENOMIC DNA]</scope>
    <source>
        <strain evidence="11">AU 1054</strain>
    </source>
</reference>
<feature type="compositionally biased region" description="Basic residues" evidence="7">
    <location>
        <begin position="74"/>
        <end position="84"/>
    </location>
</feature>
<evidence type="ECO:0000256" key="1">
    <source>
        <dbReference type="ARBA" id="ARBA00002190"/>
    </source>
</evidence>
<dbReference type="NCBIfam" id="NF033543">
    <property type="entry name" value="transpos_IS256"/>
    <property type="match status" value="1"/>
</dbReference>
<keyword evidence="4 6" id="KW-0238">DNA-binding</keyword>
<reference evidence="8" key="1">
    <citation type="submission" date="2006-05" db="EMBL/GenBank/DDBJ databases">
        <title>Complete sequence of chromosome 1 of Burkholderia cenocepacia AU 1054.</title>
        <authorList>
            <consortium name="US DOE Joint Genome Institute"/>
            <person name="Copeland A."/>
            <person name="Lucas S."/>
            <person name="Lapidus A."/>
            <person name="Barry K."/>
            <person name="Detter J.C."/>
            <person name="Glavina del Rio T."/>
            <person name="Hammon N."/>
            <person name="Israni S."/>
            <person name="Dalin E."/>
            <person name="Tice H."/>
            <person name="Pitluck S."/>
            <person name="Chain P."/>
            <person name="Malfatti S."/>
            <person name="Shin M."/>
            <person name="Vergez L."/>
            <person name="Schmutz J."/>
            <person name="Larimer F."/>
            <person name="Land M."/>
            <person name="Hauser L."/>
            <person name="Kyrpides N."/>
            <person name="Lykidis A."/>
            <person name="LiPuma J.J."/>
            <person name="Konstantinidis K."/>
            <person name="Tiedje J.M."/>
            <person name="Richardson P."/>
        </authorList>
    </citation>
    <scope>NUCLEOTIDE SEQUENCE [LARGE SCALE GENOMIC DNA]</scope>
    <source>
        <strain evidence="8">AU 1054</strain>
    </source>
</reference>
<gene>
    <name evidence="8" type="ordered locus">Bcen_0398</name>
    <name evidence="9" type="ordered locus">Bcen_1201</name>
    <name evidence="10" type="ordered locus">Bcen_1204</name>
    <name evidence="11" type="ordered locus">Bcen_5297</name>
</gene>
<evidence type="ECO:0000313" key="9">
    <source>
        <dbReference type="EMBL" id="ABF76108.1"/>
    </source>
</evidence>
<evidence type="ECO:0000256" key="7">
    <source>
        <dbReference type="SAM" id="MobiDB-lite"/>
    </source>
</evidence>
<dbReference type="Pfam" id="PF00872">
    <property type="entry name" value="Transposase_mut"/>
    <property type="match status" value="1"/>
</dbReference>
<dbReference type="PANTHER" id="PTHR33217:SF5">
    <property type="entry name" value="MUTATOR FAMILY TRANSPOSASE"/>
    <property type="match status" value="1"/>
</dbReference>
<feature type="region of interest" description="Disordered" evidence="7">
    <location>
        <begin position="63"/>
        <end position="84"/>
    </location>
</feature>